<dbReference type="SMART" id="SM00342">
    <property type="entry name" value="HTH_ARAC"/>
    <property type="match status" value="1"/>
</dbReference>
<evidence type="ECO:0000256" key="3">
    <source>
        <dbReference type="ARBA" id="ARBA00023163"/>
    </source>
</evidence>
<organism evidence="5 6">
    <name type="scientific">Marivirga sericea</name>
    <dbReference type="NCBI Taxonomy" id="1028"/>
    <lineage>
        <taxon>Bacteria</taxon>
        <taxon>Pseudomonadati</taxon>
        <taxon>Bacteroidota</taxon>
        <taxon>Cytophagia</taxon>
        <taxon>Cytophagales</taxon>
        <taxon>Marivirgaceae</taxon>
        <taxon>Marivirga</taxon>
    </lineage>
</organism>
<keyword evidence="6" id="KW-1185">Reference proteome</keyword>
<dbReference type="InterPro" id="IPR009057">
    <property type="entry name" value="Homeodomain-like_sf"/>
</dbReference>
<gene>
    <name evidence="5" type="ORF">SAMN05661096_02568</name>
</gene>
<dbReference type="EMBL" id="FXAW01000005">
    <property type="protein sequence ID" value="SMG38771.1"/>
    <property type="molecule type" value="Genomic_DNA"/>
</dbReference>
<dbReference type="AlphaFoldDB" id="A0A1X7KCY5"/>
<dbReference type="Pfam" id="PF12833">
    <property type="entry name" value="HTH_18"/>
    <property type="match status" value="1"/>
</dbReference>
<protein>
    <submittedName>
        <fullName evidence="5">AraC-type DNA-binding protein</fullName>
    </submittedName>
</protein>
<dbReference type="GO" id="GO:0043565">
    <property type="term" value="F:sequence-specific DNA binding"/>
    <property type="evidence" value="ECO:0007669"/>
    <property type="project" value="InterPro"/>
</dbReference>
<dbReference type="GO" id="GO:0003700">
    <property type="term" value="F:DNA-binding transcription factor activity"/>
    <property type="evidence" value="ECO:0007669"/>
    <property type="project" value="InterPro"/>
</dbReference>
<evidence type="ECO:0000259" key="4">
    <source>
        <dbReference type="PROSITE" id="PS01124"/>
    </source>
</evidence>
<dbReference type="InterPro" id="IPR018060">
    <property type="entry name" value="HTH_AraC"/>
</dbReference>
<dbReference type="RefSeq" id="WP_085517739.1">
    <property type="nucleotide sequence ID" value="NZ_FXAW01000005.1"/>
</dbReference>
<dbReference type="SUPFAM" id="SSF46689">
    <property type="entry name" value="Homeodomain-like"/>
    <property type="match status" value="1"/>
</dbReference>
<accession>A0A1X7KCY5</accession>
<evidence type="ECO:0000256" key="2">
    <source>
        <dbReference type="ARBA" id="ARBA00023125"/>
    </source>
</evidence>
<sequence>MSILKYTPSGKLSNFIKEIYKSNFINEDRIPVLDDCCHDLVIFKEANAIFFSKEFEQGTLIPYSIFSLFKVTPPFAIEPAESLSFLTIKFQPWCNNLIFSKFKKTGVFDLSEEFAALVKIEEVNSLFELENPFVEMENRLSTYLKDVCLNEKQILIKAIIEKIYEEKGQLKVSELEIQFGLSRQYLNRLFREEVHYTIKHFIGMVRVVNAVKIQVNQPNISMTSLAYEVGYFDQAHFVRDFQKVAGMSPKNFFNLNGAFFRRHKVN</sequence>
<proteinExistence type="predicted"/>
<dbReference type="Proteomes" id="UP000193804">
    <property type="component" value="Unassembled WGS sequence"/>
</dbReference>
<dbReference type="PANTHER" id="PTHR43280:SF2">
    <property type="entry name" value="HTH-TYPE TRANSCRIPTIONAL REGULATOR EXSA"/>
    <property type="match status" value="1"/>
</dbReference>
<name>A0A1X7KCY5_9BACT</name>
<dbReference type="PANTHER" id="PTHR43280">
    <property type="entry name" value="ARAC-FAMILY TRANSCRIPTIONAL REGULATOR"/>
    <property type="match status" value="1"/>
</dbReference>
<evidence type="ECO:0000256" key="1">
    <source>
        <dbReference type="ARBA" id="ARBA00023015"/>
    </source>
</evidence>
<dbReference type="PROSITE" id="PS01124">
    <property type="entry name" value="HTH_ARAC_FAMILY_2"/>
    <property type="match status" value="1"/>
</dbReference>
<dbReference type="Gene3D" id="1.10.10.60">
    <property type="entry name" value="Homeodomain-like"/>
    <property type="match status" value="1"/>
</dbReference>
<evidence type="ECO:0000313" key="5">
    <source>
        <dbReference type="EMBL" id="SMG38771.1"/>
    </source>
</evidence>
<evidence type="ECO:0000313" key="6">
    <source>
        <dbReference type="Proteomes" id="UP000193804"/>
    </source>
</evidence>
<dbReference type="OrthoDB" id="635259at2"/>
<feature type="domain" description="HTH araC/xylS-type" evidence="4">
    <location>
        <begin position="154"/>
        <end position="255"/>
    </location>
</feature>
<keyword evidence="2 5" id="KW-0238">DNA-binding</keyword>
<reference evidence="6" key="1">
    <citation type="submission" date="2017-04" db="EMBL/GenBank/DDBJ databases">
        <authorList>
            <person name="Varghese N."/>
            <person name="Submissions S."/>
        </authorList>
    </citation>
    <scope>NUCLEOTIDE SEQUENCE [LARGE SCALE GENOMIC DNA]</scope>
    <source>
        <strain evidence="6">DSM 4125</strain>
    </source>
</reference>
<dbReference type="STRING" id="1028.SAMN05661096_02568"/>
<keyword evidence="1" id="KW-0805">Transcription regulation</keyword>
<keyword evidence="3" id="KW-0804">Transcription</keyword>